<dbReference type="GO" id="GO:0005737">
    <property type="term" value="C:cytoplasm"/>
    <property type="evidence" value="ECO:0007669"/>
    <property type="project" value="TreeGrafter"/>
</dbReference>
<dbReference type="GO" id="GO:0030307">
    <property type="term" value="P:positive regulation of cell growth"/>
    <property type="evidence" value="ECO:0007669"/>
    <property type="project" value="TreeGrafter"/>
</dbReference>
<evidence type="ECO:0000313" key="7">
    <source>
        <dbReference type="EMBL" id="TFY81020.1"/>
    </source>
</evidence>
<dbReference type="InterPro" id="IPR016024">
    <property type="entry name" value="ARM-type_fold"/>
</dbReference>
<accession>A0A4Z0A3I2</accession>
<dbReference type="GO" id="GO:0030674">
    <property type="term" value="F:protein-macromolecule adaptor activity"/>
    <property type="evidence" value="ECO:0007669"/>
    <property type="project" value="TreeGrafter"/>
</dbReference>
<dbReference type="GO" id="GO:0071230">
    <property type="term" value="P:cellular response to amino acid stimulus"/>
    <property type="evidence" value="ECO:0007669"/>
    <property type="project" value="TreeGrafter"/>
</dbReference>
<dbReference type="SUPFAM" id="SSF48371">
    <property type="entry name" value="ARM repeat"/>
    <property type="match status" value="1"/>
</dbReference>
<keyword evidence="8" id="KW-1185">Reference proteome</keyword>
<feature type="domain" description="Raptor N-terminal CASPase-like" evidence="6">
    <location>
        <begin position="13"/>
        <end position="156"/>
    </location>
</feature>
<dbReference type="PANTHER" id="PTHR12848:SF16">
    <property type="entry name" value="REGULATORY-ASSOCIATED PROTEIN OF MTOR"/>
    <property type="match status" value="1"/>
</dbReference>
<evidence type="ECO:0000256" key="1">
    <source>
        <dbReference type="ARBA" id="ARBA00009257"/>
    </source>
</evidence>
<dbReference type="SMART" id="SM00320">
    <property type="entry name" value="WD40"/>
    <property type="match status" value="5"/>
</dbReference>
<dbReference type="PRINTS" id="PR01547">
    <property type="entry name" value="YEAST176DUF"/>
</dbReference>
<reference evidence="7 8" key="1">
    <citation type="submission" date="2019-02" db="EMBL/GenBank/DDBJ databases">
        <title>Genome sequencing of the rare red list fungi Hericium alpestre (H. flagellum).</title>
        <authorList>
            <person name="Buettner E."/>
            <person name="Kellner H."/>
        </authorList>
    </citation>
    <scope>NUCLEOTIDE SEQUENCE [LARGE SCALE GENOMIC DNA]</scope>
    <source>
        <strain evidence="7 8">DSM 108284</strain>
    </source>
</reference>
<dbReference type="Gene3D" id="2.130.10.10">
    <property type="entry name" value="YVTN repeat-like/Quinoprotein amine dehydrogenase"/>
    <property type="match status" value="1"/>
</dbReference>
<dbReference type="Pfam" id="PF00400">
    <property type="entry name" value="WD40"/>
    <property type="match status" value="1"/>
</dbReference>
<dbReference type="SMART" id="SM01302">
    <property type="entry name" value="Raptor_N"/>
    <property type="match status" value="1"/>
</dbReference>
<evidence type="ECO:0000256" key="3">
    <source>
        <dbReference type="ARBA" id="ARBA00022737"/>
    </source>
</evidence>
<dbReference type="Pfam" id="PF02985">
    <property type="entry name" value="HEAT"/>
    <property type="match status" value="1"/>
</dbReference>
<feature type="region of interest" description="Disordered" evidence="5">
    <location>
        <begin position="1017"/>
        <end position="1049"/>
    </location>
</feature>
<dbReference type="PANTHER" id="PTHR12848">
    <property type="entry name" value="REGULATORY-ASSOCIATED PROTEIN OF MTOR"/>
    <property type="match status" value="1"/>
</dbReference>
<feature type="repeat" description="WD" evidence="4">
    <location>
        <begin position="1310"/>
        <end position="1352"/>
    </location>
</feature>
<organism evidence="7 8">
    <name type="scientific">Hericium alpestre</name>
    <dbReference type="NCBI Taxonomy" id="135208"/>
    <lineage>
        <taxon>Eukaryota</taxon>
        <taxon>Fungi</taxon>
        <taxon>Dikarya</taxon>
        <taxon>Basidiomycota</taxon>
        <taxon>Agaricomycotina</taxon>
        <taxon>Agaricomycetes</taxon>
        <taxon>Russulales</taxon>
        <taxon>Hericiaceae</taxon>
        <taxon>Hericium</taxon>
    </lineage>
</organism>
<dbReference type="InterPro" id="IPR000357">
    <property type="entry name" value="HEAT"/>
</dbReference>
<comment type="caution">
    <text evidence="7">The sequence shown here is derived from an EMBL/GenBank/DDBJ whole genome shotgun (WGS) entry which is preliminary data.</text>
</comment>
<dbReference type="InterPro" id="IPR029347">
    <property type="entry name" value="Raptor_N"/>
</dbReference>
<dbReference type="Proteomes" id="UP000298061">
    <property type="component" value="Unassembled WGS sequence"/>
</dbReference>
<dbReference type="Gene3D" id="1.25.10.10">
    <property type="entry name" value="Leucine-rich Repeat Variant"/>
    <property type="match status" value="1"/>
</dbReference>
<feature type="compositionally biased region" description="Low complexity" evidence="5">
    <location>
        <begin position="828"/>
        <end position="854"/>
    </location>
</feature>
<proteinExistence type="inferred from homology"/>
<name>A0A4Z0A3I2_9AGAM</name>
<dbReference type="InterPro" id="IPR015943">
    <property type="entry name" value="WD40/YVTN_repeat-like_dom_sf"/>
</dbReference>
<dbReference type="PROSITE" id="PS50082">
    <property type="entry name" value="WD_REPEATS_2"/>
    <property type="match status" value="1"/>
</dbReference>
<dbReference type="GO" id="GO:0009267">
    <property type="term" value="P:cellular response to starvation"/>
    <property type="evidence" value="ECO:0007669"/>
    <property type="project" value="TreeGrafter"/>
</dbReference>
<dbReference type="OrthoDB" id="10262360at2759"/>
<dbReference type="InterPro" id="IPR011989">
    <property type="entry name" value="ARM-like"/>
</dbReference>
<feature type="region of interest" description="Disordered" evidence="5">
    <location>
        <begin position="903"/>
        <end position="1001"/>
    </location>
</feature>
<evidence type="ECO:0000256" key="5">
    <source>
        <dbReference type="SAM" id="MobiDB-lite"/>
    </source>
</evidence>
<feature type="region of interest" description="Disordered" evidence="5">
    <location>
        <begin position="828"/>
        <end position="875"/>
    </location>
</feature>
<feature type="compositionally biased region" description="Polar residues" evidence="5">
    <location>
        <begin position="1038"/>
        <end position="1049"/>
    </location>
</feature>
<gene>
    <name evidence="7" type="ORF">EWM64_g2987</name>
</gene>
<comment type="similarity">
    <text evidence="1">Belongs to the WD repeat RAPTOR family.</text>
</comment>
<evidence type="ECO:0000313" key="8">
    <source>
        <dbReference type="Proteomes" id="UP000298061"/>
    </source>
</evidence>
<dbReference type="InterPro" id="IPR001680">
    <property type="entry name" value="WD40_rpt"/>
</dbReference>
<dbReference type="GO" id="GO:0031931">
    <property type="term" value="C:TORC1 complex"/>
    <property type="evidence" value="ECO:0007669"/>
    <property type="project" value="InterPro"/>
</dbReference>
<dbReference type="InterPro" id="IPR004083">
    <property type="entry name" value="Raptor"/>
</dbReference>
<dbReference type="GO" id="GO:0010506">
    <property type="term" value="P:regulation of autophagy"/>
    <property type="evidence" value="ECO:0007669"/>
    <property type="project" value="TreeGrafter"/>
</dbReference>
<dbReference type="EMBL" id="SFCI01000259">
    <property type="protein sequence ID" value="TFY81020.1"/>
    <property type="molecule type" value="Genomic_DNA"/>
</dbReference>
<protein>
    <recommendedName>
        <fullName evidence="6">Raptor N-terminal CASPase-like domain-containing protein</fullName>
    </recommendedName>
</protein>
<evidence type="ECO:0000259" key="6">
    <source>
        <dbReference type="SMART" id="SM01302"/>
    </source>
</evidence>
<evidence type="ECO:0000256" key="4">
    <source>
        <dbReference type="PROSITE-ProRule" id="PRU00221"/>
    </source>
</evidence>
<dbReference type="STRING" id="135208.A0A4Z0A3I2"/>
<feature type="compositionally biased region" description="Polar residues" evidence="5">
    <location>
        <begin position="959"/>
        <end position="990"/>
    </location>
</feature>
<sequence>MPSITPWRPTPGKLKTSNAALVLCLNIDVDPPDIIKTNPCAVLECWVDPHTMPSHKALEAIGTNLQHQFEGLSPKIPYKPILDPSYEDLKRFCQSFRKQAKDEAVLFHYNGHGVPKPTPSGELWCFNRTYTQYIPVSLAEVQQWLGTPFNLFAQRRDNENMSSGHPESSQLYSDSIQLAACAANEQLPSCPELPADLFTSCLTSPIDIALRYFVMHNQLPNNITADMVMRLPGDLKDRRTPLGELNWIFTAITDTIAWTTFSRKLFTRLYRSDLLVASLFRNFLLAERIMKNYHCTPHTSPSLPPTNTHPLWASWDLAVDACLRQLPDLLKNADANGTGIHSGSASMRAQRHVQAQNNVPPARPAKAPSTGEKSYTYIPSRFFADQLTAFEVWISRGGAGLIKRGPQSLPTSGSSDGIENGYDAALDNGVPPSQTLSVMDKGDRHLVPRNPPQQLPIVLQVLLSQPHRLRALILLSQFVDLGPWAVHLALAIGIFPYISKLLQAGGQDLRPVLIFIWARILAVDHTCQVELHNNQGYRYFANVLNVNDDPQHVAIPNSSEHKAMCAFILSAIARDFPAGQMAVYREKVFHSCFERLDESDFLLRQWSALCIGQIWDNNNDMKAFGVDNGTQDKFIALLSDDSPEVRTAALFALGTFMGASGSADPNKTGGGGTGTMEHLEERVHFRMEVAVVTGTTLAVKEDASPMVRKELLVLISCLVKEWRGYFVVCAWIYWEEDRLWKIGGGSTQLPEEDVAGQAIAEWLDGFGDDQILREENRVLLSSFFTIFSVLLELSVDPYHEVTTNAQTIVDWIMALLLESPFTRLDSTSLNLPLPPSSQRSARSRRSSLTSSPSLTRPPSPVHMRPGLTRSDTMNSISSGVANTLRRTTSFANALKSLAGGVAFPSLEDGRNSPRPSVPSHAPIHASPQPPHTSLLADRPDLSRPPSPNLNVAQYASPYSRPSTPQFVSGGSNFSRSAPASPTMSARSSTDAAPHPPTMDFLPSDVMEALMEEDMERLRARRRSGQAPRRPGIPGGSLHSPSDSTYSTDSNGSSVILGLGTGAGIRDVLPLKSRFFDWCCEYFKEPQMRQAEADEPGSVEYNYQAWRQQRNERVLSETQAQAEVAALSTAFHAYDPHLAIANEADTVTVWDWSRRQRLSSFYNGNPKQASITSVQFINQDVGGIILVSSADGMIRLYRNYDPATSNTPVQMVSSFRGLSDLVQMRRGSGVVVNWKQSGGSLLVGGDSRIIRVWDAHTESQLLDIETHADSPVTAITSEHGSSPTFLSSFADGSVRVFDRRLDEDDAVLRTYHEHNAWVQNVRWHPTVNGQFFSASLNGEIKLWDIRGADRPLESWDVFPNGLSAFDVHEQSGVFAG</sequence>
<dbReference type="SUPFAM" id="SSF50978">
    <property type="entry name" value="WD40 repeat-like"/>
    <property type="match status" value="1"/>
</dbReference>
<evidence type="ECO:0000256" key="2">
    <source>
        <dbReference type="ARBA" id="ARBA00022574"/>
    </source>
</evidence>
<keyword evidence="2 4" id="KW-0853">WD repeat</keyword>
<dbReference type="InterPro" id="IPR036322">
    <property type="entry name" value="WD40_repeat_dom_sf"/>
</dbReference>
<keyword evidence="3" id="KW-0677">Repeat</keyword>
<dbReference type="PROSITE" id="PS50294">
    <property type="entry name" value="WD_REPEATS_REGION"/>
    <property type="match status" value="1"/>
</dbReference>
<dbReference type="GO" id="GO:0031929">
    <property type="term" value="P:TOR signaling"/>
    <property type="evidence" value="ECO:0007669"/>
    <property type="project" value="InterPro"/>
</dbReference>
<dbReference type="Pfam" id="PF14538">
    <property type="entry name" value="Raptor_N"/>
    <property type="match status" value="1"/>
</dbReference>